<reference evidence="3 4" key="1">
    <citation type="journal article" date="2018" name="J. Invertebr. Pathol.">
        <title>New genotyping method for the causative agent of crayfish plague (Aphanomyces astaci) based on whole genome data.</title>
        <authorList>
            <person name="Minardi D."/>
            <person name="Studholme D.J."/>
            <person name="van der Giezen M."/>
            <person name="Pretto T."/>
            <person name="Oidtmann B."/>
        </authorList>
    </citation>
    <scope>NUCLEOTIDE SEQUENCE [LARGE SCALE GENOMIC DNA]</scope>
    <source>
        <strain evidence="3 4">KB13</strain>
    </source>
</reference>
<dbReference type="PANTHER" id="PTHR11630:SF46">
    <property type="entry name" value="DNA REPLICATION LICENSING FACTOR MCM3-RELATED"/>
    <property type="match status" value="1"/>
</dbReference>
<dbReference type="GO" id="GO:0042555">
    <property type="term" value="C:MCM complex"/>
    <property type="evidence" value="ECO:0007669"/>
    <property type="project" value="TreeGrafter"/>
</dbReference>
<dbReference type="InterPro" id="IPR031327">
    <property type="entry name" value="MCM"/>
</dbReference>
<dbReference type="Pfam" id="PF17855">
    <property type="entry name" value="MCM_lid"/>
    <property type="match status" value="1"/>
</dbReference>
<dbReference type="GO" id="GO:0006271">
    <property type="term" value="P:DNA strand elongation involved in DNA replication"/>
    <property type="evidence" value="ECO:0007669"/>
    <property type="project" value="TreeGrafter"/>
</dbReference>
<feature type="compositionally biased region" description="Basic and acidic residues" evidence="1">
    <location>
        <begin position="53"/>
        <end position="65"/>
    </location>
</feature>
<name>A0A9X8E495_APHAT</name>
<evidence type="ECO:0000256" key="1">
    <source>
        <dbReference type="SAM" id="MobiDB-lite"/>
    </source>
</evidence>
<dbReference type="GO" id="GO:0003697">
    <property type="term" value="F:single-stranded DNA binding"/>
    <property type="evidence" value="ECO:0007669"/>
    <property type="project" value="TreeGrafter"/>
</dbReference>
<feature type="non-terminal residue" evidence="3">
    <location>
        <position position="1"/>
    </location>
</feature>
<accession>A0A9X8E495</accession>
<evidence type="ECO:0000313" key="4">
    <source>
        <dbReference type="Proteomes" id="UP000275652"/>
    </source>
</evidence>
<evidence type="ECO:0000313" key="3">
    <source>
        <dbReference type="EMBL" id="RLO08914.1"/>
    </source>
</evidence>
<dbReference type="GO" id="GO:0005524">
    <property type="term" value="F:ATP binding"/>
    <property type="evidence" value="ECO:0007669"/>
    <property type="project" value="InterPro"/>
</dbReference>
<feature type="region of interest" description="Disordered" evidence="1">
    <location>
        <begin position="49"/>
        <end position="87"/>
    </location>
</feature>
<dbReference type="PANTHER" id="PTHR11630">
    <property type="entry name" value="DNA REPLICATION LICENSING FACTOR MCM FAMILY MEMBER"/>
    <property type="match status" value="1"/>
</dbReference>
<dbReference type="GO" id="GO:0017116">
    <property type="term" value="F:single-stranded DNA helicase activity"/>
    <property type="evidence" value="ECO:0007669"/>
    <property type="project" value="TreeGrafter"/>
</dbReference>
<feature type="compositionally biased region" description="Acidic residues" evidence="1">
    <location>
        <begin position="66"/>
        <end position="79"/>
    </location>
</feature>
<dbReference type="GO" id="GO:0005634">
    <property type="term" value="C:nucleus"/>
    <property type="evidence" value="ECO:0007669"/>
    <property type="project" value="TreeGrafter"/>
</dbReference>
<proteinExistence type="predicted"/>
<gene>
    <name evidence="3" type="ORF">DYB28_013608</name>
</gene>
<organism evidence="3 4">
    <name type="scientific">Aphanomyces astaci</name>
    <name type="common">Crayfish plague agent</name>
    <dbReference type="NCBI Taxonomy" id="112090"/>
    <lineage>
        <taxon>Eukaryota</taxon>
        <taxon>Sar</taxon>
        <taxon>Stramenopiles</taxon>
        <taxon>Oomycota</taxon>
        <taxon>Saprolegniomycetes</taxon>
        <taxon>Saprolegniales</taxon>
        <taxon>Verrucalvaceae</taxon>
        <taxon>Aphanomyces</taxon>
    </lineage>
</organism>
<dbReference type="Gene3D" id="3.40.50.300">
    <property type="entry name" value="P-loop containing nucleotide triphosphate hydrolases"/>
    <property type="match status" value="1"/>
</dbReference>
<dbReference type="Proteomes" id="UP000275652">
    <property type="component" value="Unassembled WGS sequence"/>
</dbReference>
<comment type="caution">
    <text evidence="3">The sequence shown here is derived from an EMBL/GenBank/DDBJ whole genome shotgun (WGS) entry which is preliminary data.</text>
</comment>
<dbReference type="GO" id="GO:1902975">
    <property type="term" value="P:mitotic DNA replication initiation"/>
    <property type="evidence" value="ECO:0007669"/>
    <property type="project" value="TreeGrafter"/>
</dbReference>
<dbReference type="GO" id="GO:0000727">
    <property type="term" value="P:double-strand break repair via break-induced replication"/>
    <property type="evidence" value="ECO:0007669"/>
    <property type="project" value="TreeGrafter"/>
</dbReference>
<dbReference type="InterPro" id="IPR041562">
    <property type="entry name" value="MCM_lid"/>
</dbReference>
<evidence type="ECO:0000259" key="2">
    <source>
        <dbReference type="Pfam" id="PF17855"/>
    </source>
</evidence>
<dbReference type="InterPro" id="IPR027417">
    <property type="entry name" value="P-loop_NTPase"/>
</dbReference>
<dbReference type="EMBL" id="QUTI01020885">
    <property type="protein sequence ID" value="RLO08914.1"/>
    <property type="molecule type" value="Genomic_DNA"/>
</dbReference>
<sequence>LPVTARTLETLIRLASAHAKARLSKYIELPDATHALNLMKYALYHEVSTEATADDRPGTTTRQEDEPVDEDEETQDVDMPELPPPAKRFKVDEEMPKQPTDDLRQRVTAYLSQVTSEENEESMGQQFYVKDLLTAVNKGQPKRATAKQLGVVLMALEEENKLMYLRDGDDPSIMLKDLRQANAMYRGGGSSLQDELVRRLHHDSFEWVSRSRESSFEVVSRNGSFDLCEEPEAEPYVVVVNAPANSPSTPQQACMELEDQNVAASDATSLFVQRLVADMIETAVAQCLVSRVVKAAAVDYSDRWIAAGTRSSARRSTLAIQLVRSSTKAALDSVARIQLEREAMAAEDCTVSLMQKRRYPSRVNNPVESADMEIKCRHAALATEALAAFYAARAQKKLVRSEANRYDCFKSSATHCGCAEVPRR</sequence>
<feature type="domain" description="MCM AAA-lid" evidence="2">
    <location>
        <begin position="2"/>
        <end position="41"/>
    </location>
</feature>
<dbReference type="AlphaFoldDB" id="A0A9X8E495"/>
<protein>
    <recommendedName>
        <fullName evidence="2">MCM AAA-lid domain-containing protein</fullName>
    </recommendedName>
</protein>